<keyword evidence="2" id="KW-1185">Reference proteome</keyword>
<evidence type="ECO:0000313" key="1">
    <source>
        <dbReference type="EMBL" id="KAG5535119.1"/>
    </source>
</evidence>
<dbReference type="Proteomes" id="UP000823749">
    <property type="component" value="Chromosome 8"/>
</dbReference>
<reference evidence="1" key="1">
    <citation type="submission" date="2020-08" db="EMBL/GenBank/DDBJ databases">
        <title>Plant Genome Project.</title>
        <authorList>
            <person name="Zhang R.-G."/>
        </authorList>
    </citation>
    <scope>NUCLEOTIDE SEQUENCE</scope>
    <source>
        <strain evidence="1">WSP0</strain>
        <tissue evidence="1">Leaf</tissue>
    </source>
</reference>
<dbReference type="AlphaFoldDB" id="A0AAV6J673"/>
<comment type="caution">
    <text evidence="1">The sequence shown here is derived from an EMBL/GenBank/DDBJ whole genome shotgun (WGS) entry which is preliminary data.</text>
</comment>
<protein>
    <submittedName>
        <fullName evidence="1">Uncharacterized protein</fullName>
    </submittedName>
</protein>
<organism evidence="1 2">
    <name type="scientific">Rhododendron griersonianum</name>
    <dbReference type="NCBI Taxonomy" id="479676"/>
    <lineage>
        <taxon>Eukaryota</taxon>
        <taxon>Viridiplantae</taxon>
        <taxon>Streptophyta</taxon>
        <taxon>Embryophyta</taxon>
        <taxon>Tracheophyta</taxon>
        <taxon>Spermatophyta</taxon>
        <taxon>Magnoliopsida</taxon>
        <taxon>eudicotyledons</taxon>
        <taxon>Gunneridae</taxon>
        <taxon>Pentapetalae</taxon>
        <taxon>asterids</taxon>
        <taxon>Ericales</taxon>
        <taxon>Ericaceae</taxon>
        <taxon>Ericoideae</taxon>
        <taxon>Rhodoreae</taxon>
        <taxon>Rhododendron</taxon>
    </lineage>
</organism>
<sequence length="55" mass="6281">MKVFLSHEELRPSLLRIKEPGSIQEQQINIGSTLYRLETSAVSLVASYHARRLIT</sequence>
<gene>
    <name evidence="1" type="ORF">RHGRI_023039</name>
</gene>
<proteinExistence type="predicted"/>
<evidence type="ECO:0000313" key="2">
    <source>
        <dbReference type="Proteomes" id="UP000823749"/>
    </source>
</evidence>
<dbReference type="EMBL" id="JACTNZ010000008">
    <property type="protein sequence ID" value="KAG5535119.1"/>
    <property type="molecule type" value="Genomic_DNA"/>
</dbReference>
<accession>A0AAV6J673</accession>
<name>A0AAV6J673_9ERIC</name>